<dbReference type="OrthoDB" id="5862080at2759"/>
<dbReference type="AlphaFoldDB" id="A0A0B1S0D2"/>
<proteinExistence type="predicted"/>
<keyword evidence="2" id="KW-1185">Reference proteome</keyword>
<feature type="non-terminal residue" evidence="1">
    <location>
        <position position="142"/>
    </location>
</feature>
<dbReference type="PANTHER" id="PTHR47163:SF2">
    <property type="entry name" value="SI:DKEY-17M8.2"/>
    <property type="match status" value="1"/>
</dbReference>
<evidence type="ECO:0000313" key="2">
    <source>
        <dbReference type="Proteomes" id="UP000053660"/>
    </source>
</evidence>
<evidence type="ECO:0008006" key="3">
    <source>
        <dbReference type="Google" id="ProtNLM"/>
    </source>
</evidence>
<reference evidence="1 2" key="1">
    <citation type="submission" date="2014-03" db="EMBL/GenBank/DDBJ databases">
        <title>Draft genome of the hookworm Oesophagostomum dentatum.</title>
        <authorList>
            <person name="Mitreva M."/>
        </authorList>
    </citation>
    <scope>NUCLEOTIDE SEQUENCE [LARGE SCALE GENOMIC DNA]</scope>
    <source>
        <strain evidence="1 2">OD-Hann</strain>
    </source>
</reference>
<accession>A0A0B1S0D2</accession>
<gene>
    <name evidence="1" type="ORF">OESDEN_23014</name>
</gene>
<protein>
    <recommendedName>
        <fullName evidence="3">ISXO2-like transposase domain-containing protein</fullName>
    </recommendedName>
</protein>
<dbReference type="Proteomes" id="UP000053660">
    <property type="component" value="Unassembled WGS sequence"/>
</dbReference>
<organism evidence="1 2">
    <name type="scientific">Oesophagostomum dentatum</name>
    <name type="common">Nodular worm</name>
    <dbReference type="NCBI Taxonomy" id="61180"/>
    <lineage>
        <taxon>Eukaryota</taxon>
        <taxon>Metazoa</taxon>
        <taxon>Ecdysozoa</taxon>
        <taxon>Nematoda</taxon>
        <taxon>Chromadorea</taxon>
        <taxon>Rhabditida</taxon>
        <taxon>Rhabditina</taxon>
        <taxon>Rhabditomorpha</taxon>
        <taxon>Strongyloidea</taxon>
        <taxon>Strongylidae</taxon>
        <taxon>Oesophagostomum</taxon>
    </lineage>
</organism>
<dbReference type="PANTHER" id="PTHR47163">
    <property type="entry name" value="DDE_TNP_IS1595 DOMAIN-CONTAINING PROTEIN"/>
    <property type="match status" value="1"/>
</dbReference>
<dbReference type="EMBL" id="KN610834">
    <property type="protein sequence ID" value="KHJ77366.1"/>
    <property type="molecule type" value="Genomic_DNA"/>
</dbReference>
<sequence length="142" mass="17017">MQWEQYFRGICCEYFRRNRPVLGGFAQVVEVDETCVTKRNRTAALPQGYTHLTVNYQVNFVDPGSGAHKNTECHWQKFKNMAKRKYGINNRRYRDYLSEFLWKDVFGKREESLYNFWKQVAELYPVQCWKPSMTQWPSLGPQ</sequence>
<name>A0A0B1S0D2_OESDE</name>
<dbReference type="InterPro" id="IPR053164">
    <property type="entry name" value="IS1016-like_transposase"/>
</dbReference>
<evidence type="ECO:0000313" key="1">
    <source>
        <dbReference type="EMBL" id="KHJ77366.1"/>
    </source>
</evidence>